<dbReference type="RefSeq" id="WP_046367943.1">
    <property type="nucleotide sequence ID" value="NZ_BBWV01000001.1"/>
</dbReference>
<evidence type="ECO:0000313" key="2">
    <source>
        <dbReference type="EMBL" id="GAO42208.1"/>
    </source>
</evidence>
<feature type="transmembrane region" description="Helical" evidence="1">
    <location>
        <begin position="12"/>
        <end position="31"/>
    </location>
</feature>
<keyword evidence="3" id="KW-1185">Reference proteome</keyword>
<accession>A0A0E9MXH5</accession>
<evidence type="ECO:0000313" key="3">
    <source>
        <dbReference type="Proteomes" id="UP000033121"/>
    </source>
</evidence>
<keyword evidence="1" id="KW-0472">Membrane</keyword>
<proteinExistence type="predicted"/>
<reference evidence="2 3" key="1">
    <citation type="submission" date="2015-04" db="EMBL/GenBank/DDBJ databases">
        <title>Whole genome shotgun sequence of Flavihumibacter petaseus NBRC 106054.</title>
        <authorList>
            <person name="Miyazawa S."/>
            <person name="Hosoyama A."/>
            <person name="Hashimoto M."/>
            <person name="Noguchi M."/>
            <person name="Tsuchikane K."/>
            <person name="Ohji S."/>
            <person name="Yamazoe A."/>
            <person name="Ichikawa N."/>
            <person name="Kimura A."/>
            <person name="Fujita N."/>
        </authorList>
    </citation>
    <scope>NUCLEOTIDE SEQUENCE [LARGE SCALE GENOMIC DNA]</scope>
    <source>
        <strain evidence="2 3">NBRC 106054</strain>
    </source>
</reference>
<gene>
    <name evidence="2" type="ORF">FPE01S_01_12210</name>
</gene>
<evidence type="ECO:0000256" key="1">
    <source>
        <dbReference type="SAM" id="Phobius"/>
    </source>
</evidence>
<keyword evidence="1" id="KW-0812">Transmembrane</keyword>
<sequence length="87" mass="9146">MKSAATSLILKWTALVAVGIGAGTFLAFHPLKPADTSPYTRESSTEILKNKDSLLSCGKEGLNTAAMLAGRKDSVPPASPLPRKPHD</sequence>
<comment type="caution">
    <text evidence="2">The sequence shown here is derived from an EMBL/GenBank/DDBJ whole genome shotgun (WGS) entry which is preliminary data.</text>
</comment>
<dbReference type="STRING" id="1220578.FPE01S_01_12210"/>
<protein>
    <submittedName>
        <fullName evidence="2">Uncharacterized protein</fullName>
    </submittedName>
</protein>
<name>A0A0E9MXH5_9BACT</name>
<dbReference type="Proteomes" id="UP000033121">
    <property type="component" value="Unassembled WGS sequence"/>
</dbReference>
<organism evidence="2 3">
    <name type="scientific">Flavihumibacter petaseus NBRC 106054</name>
    <dbReference type="NCBI Taxonomy" id="1220578"/>
    <lineage>
        <taxon>Bacteria</taxon>
        <taxon>Pseudomonadati</taxon>
        <taxon>Bacteroidota</taxon>
        <taxon>Chitinophagia</taxon>
        <taxon>Chitinophagales</taxon>
        <taxon>Chitinophagaceae</taxon>
        <taxon>Flavihumibacter</taxon>
    </lineage>
</organism>
<keyword evidence="1" id="KW-1133">Transmembrane helix</keyword>
<dbReference type="AlphaFoldDB" id="A0A0E9MXH5"/>
<dbReference type="EMBL" id="BBWV01000001">
    <property type="protein sequence ID" value="GAO42208.1"/>
    <property type="molecule type" value="Genomic_DNA"/>
</dbReference>